<dbReference type="GO" id="GO:0005829">
    <property type="term" value="C:cytosol"/>
    <property type="evidence" value="ECO:0007669"/>
    <property type="project" value="TreeGrafter"/>
</dbReference>
<dbReference type="PROSITE" id="PS50851">
    <property type="entry name" value="CHEW"/>
    <property type="match status" value="1"/>
</dbReference>
<name>A0A8J6N2J3_9DELT</name>
<dbReference type="SUPFAM" id="SSF50341">
    <property type="entry name" value="CheW-like"/>
    <property type="match status" value="1"/>
</dbReference>
<dbReference type="Gene3D" id="2.40.50.180">
    <property type="entry name" value="CheA-289, Domain 4"/>
    <property type="match status" value="1"/>
</dbReference>
<gene>
    <name evidence="2" type="ORF">H8E19_15305</name>
</gene>
<dbReference type="InterPro" id="IPR036061">
    <property type="entry name" value="CheW-like_dom_sf"/>
</dbReference>
<protein>
    <submittedName>
        <fullName evidence="2">Purine-binding chemotaxis protein CheW</fullName>
    </submittedName>
</protein>
<evidence type="ECO:0000259" key="1">
    <source>
        <dbReference type="PROSITE" id="PS50851"/>
    </source>
</evidence>
<organism evidence="2 3">
    <name type="scientific">Candidatus Desulfacyla euxinica</name>
    <dbReference type="NCBI Taxonomy" id="2841693"/>
    <lineage>
        <taxon>Bacteria</taxon>
        <taxon>Deltaproteobacteria</taxon>
        <taxon>Candidatus Desulfacyla</taxon>
    </lineage>
</organism>
<dbReference type="InterPro" id="IPR039315">
    <property type="entry name" value="CheW"/>
</dbReference>
<dbReference type="PANTHER" id="PTHR22617:SF43">
    <property type="entry name" value="PROTEIN PILI"/>
    <property type="match status" value="1"/>
</dbReference>
<dbReference type="AlphaFoldDB" id="A0A8J6N2J3"/>
<reference evidence="2 3" key="1">
    <citation type="submission" date="2020-08" db="EMBL/GenBank/DDBJ databases">
        <title>Bridging the membrane lipid divide: bacteria of the FCB group superphylum have the potential to synthesize archaeal ether lipids.</title>
        <authorList>
            <person name="Villanueva L."/>
            <person name="Von Meijenfeldt F.A.B."/>
            <person name="Westbye A.B."/>
            <person name="Yadav S."/>
            <person name="Hopmans E.C."/>
            <person name="Dutilh B.E."/>
            <person name="Sinninghe Damste J.S."/>
        </authorList>
    </citation>
    <scope>NUCLEOTIDE SEQUENCE [LARGE SCALE GENOMIC DNA]</scope>
    <source>
        <strain evidence="2">NIOZ-UU27</strain>
    </source>
</reference>
<dbReference type="GO" id="GO:0006935">
    <property type="term" value="P:chemotaxis"/>
    <property type="evidence" value="ECO:0007669"/>
    <property type="project" value="InterPro"/>
</dbReference>
<dbReference type="PANTHER" id="PTHR22617">
    <property type="entry name" value="CHEMOTAXIS SENSOR HISTIDINE KINASE-RELATED"/>
    <property type="match status" value="1"/>
</dbReference>
<sequence length="157" mass="17985">MLVLLFYLGDVMYTMKCEKVREVAPLVKLKDMPHTPDYFAGLFNYRGVIVPVIDLRIMIQGRPCEMRLSTRIILVDYVREDNTPYILGFMAERVTEAVKKSEDAFVSPGLSMQEAPYLGGFVMENKEMIQYIDLDLLQSSFKFLPMLEGGNDVPDND</sequence>
<accession>A0A8J6N2J3</accession>
<evidence type="ECO:0000313" key="3">
    <source>
        <dbReference type="Proteomes" id="UP000650524"/>
    </source>
</evidence>
<feature type="domain" description="CheW-like" evidence="1">
    <location>
        <begin position="1"/>
        <end position="143"/>
    </location>
</feature>
<dbReference type="Proteomes" id="UP000650524">
    <property type="component" value="Unassembled WGS sequence"/>
</dbReference>
<evidence type="ECO:0000313" key="2">
    <source>
        <dbReference type="EMBL" id="MBC8178771.1"/>
    </source>
</evidence>
<dbReference type="EMBL" id="JACNJD010000311">
    <property type="protein sequence ID" value="MBC8178771.1"/>
    <property type="molecule type" value="Genomic_DNA"/>
</dbReference>
<proteinExistence type="predicted"/>
<dbReference type="GO" id="GO:0007165">
    <property type="term" value="P:signal transduction"/>
    <property type="evidence" value="ECO:0007669"/>
    <property type="project" value="InterPro"/>
</dbReference>
<dbReference type="SMART" id="SM00260">
    <property type="entry name" value="CheW"/>
    <property type="match status" value="1"/>
</dbReference>
<comment type="caution">
    <text evidence="2">The sequence shown here is derived from an EMBL/GenBank/DDBJ whole genome shotgun (WGS) entry which is preliminary data.</text>
</comment>
<dbReference type="Gene3D" id="2.30.30.40">
    <property type="entry name" value="SH3 Domains"/>
    <property type="match status" value="1"/>
</dbReference>
<dbReference type="Pfam" id="PF01584">
    <property type="entry name" value="CheW"/>
    <property type="match status" value="1"/>
</dbReference>
<dbReference type="InterPro" id="IPR002545">
    <property type="entry name" value="CheW-lke_dom"/>
</dbReference>